<evidence type="ECO:0000313" key="3">
    <source>
        <dbReference type="Proteomes" id="UP000887013"/>
    </source>
</evidence>
<evidence type="ECO:0000256" key="1">
    <source>
        <dbReference type="SAM" id="MobiDB-lite"/>
    </source>
</evidence>
<sequence>MLTVVNTEILLHTSQILNSVDNIWRMASLQSRSNVLCKVMNVQDSQAIPSSGIPASRISSEVPASTPSSPSPPIFIPSPALISSDLSMDQMRETDAV</sequence>
<name>A0A8X6P6H3_NEPPI</name>
<comment type="caution">
    <text evidence="2">The sequence shown here is derived from an EMBL/GenBank/DDBJ whole genome shotgun (WGS) entry which is preliminary data.</text>
</comment>
<feature type="compositionally biased region" description="Low complexity" evidence="1">
    <location>
        <begin position="58"/>
        <end position="68"/>
    </location>
</feature>
<dbReference type="Proteomes" id="UP000887013">
    <property type="component" value="Unassembled WGS sequence"/>
</dbReference>
<keyword evidence="3" id="KW-1185">Reference proteome</keyword>
<dbReference type="AlphaFoldDB" id="A0A8X6P6H3"/>
<reference evidence="2" key="1">
    <citation type="submission" date="2020-08" db="EMBL/GenBank/DDBJ databases">
        <title>Multicomponent nature underlies the extraordinary mechanical properties of spider dragline silk.</title>
        <authorList>
            <person name="Kono N."/>
            <person name="Nakamura H."/>
            <person name="Mori M."/>
            <person name="Yoshida Y."/>
            <person name="Ohtoshi R."/>
            <person name="Malay A.D."/>
            <person name="Moran D.A.P."/>
            <person name="Tomita M."/>
            <person name="Numata K."/>
            <person name="Arakawa K."/>
        </authorList>
    </citation>
    <scope>NUCLEOTIDE SEQUENCE</scope>
</reference>
<evidence type="ECO:0000313" key="2">
    <source>
        <dbReference type="EMBL" id="GFT49940.1"/>
    </source>
</evidence>
<gene>
    <name evidence="2" type="ORF">NPIL_59811</name>
</gene>
<organism evidence="2 3">
    <name type="scientific">Nephila pilipes</name>
    <name type="common">Giant wood spider</name>
    <name type="synonym">Nephila maculata</name>
    <dbReference type="NCBI Taxonomy" id="299642"/>
    <lineage>
        <taxon>Eukaryota</taxon>
        <taxon>Metazoa</taxon>
        <taxon>Ecdysozoa</taxon>
        <taxon>Arthropoda</taxon>
        <taxon>Chelicerata</taxon>
        <taxon>Arachnida</taxon>
        <taxon>Araneae</taxon>
        <taxon>Araneomorphae</taxon>
        <taxon>Entelegynae</taxon>
        <taxon>Araneoidea</taxon>
        <taxon>Nephilidae</taxon>
        <taxon>Nephila</taxon>
    </lineage>
</organism>
<accession>A0A8X6P6H3</accession>
<feature type="region of interest" description="Disordered" evidence="1">
    <location>
        <begin position="48"/>
        <end position="74"/>
    </location>
</feature>
<dbReference type="EMBL" id="BMAW01065327">
    <property type="protein sequence ID" value="GFT49940.1"/>
    <property type="molecule type" value="Genomic_DNA"/>
</dbReference>
<protein>
    <submittedName>
        <fullName evidence="2">Uncharacterized protein</fullName>
    </submittedName>
</protein>
<proteinExistence type="predicted"/>